<dbReference type="Pfam" id="PF13545">
    <property type="entry name" value="HTH_Crp_2"/>
    <property type="match status" value="1"/>
</dbReference>
<gene>
    <name evidence="6" type="ORF">EB235_15340</name>
</gene>
<sequence>MNYEITKSDVAGQALAGEASSSPSTFRNDLLRRMSADDLALLEPGLHPVALPLRMPLVTPGVPIEAVYFIERGIASVVARTSSGQEAEIGFIGYEGMAGSSLVMADDRSPQACFVQLEGEAMRLDAGSFTAALTGSPTLRLFLLRFVNSLQIQTGCTALVNARLRLTVRLARWLLMCDDRVVGMRFSITHEFLATMLGVRRPGVTVALQELEGLALIRSRRGEVIIMDRPGLIALASGGYGVPEAEYTRLFGVIGSASELTG</sequence>
<dbReference type="Gene3D" id="1.10.10.10">
    <property type="entry name" value="Winged helix-like DNA-binding domain superfamily/Winged helix DNA-binding domain"/>
    <property type="match status" value="1"/>
</dbReference>
<evidence type="ECO:0000259" key="4">
    <source>
        <dbReference type="PROSITE" id="PS50042"/>
    </source>
</evidence>
<dbReference type="SUPFAM" id="SSF51206">
    <property type="entry name" value="cAMP-binding domain-like"/>
    <property type="match status" value="1"/>
</dbReference>
<evidence type="ECO:0000256" key="1">
    <source>
        <dbReference type="ARBA" id="ARBA00023015"/>
    </source>
</evidence>
<dbReference type="InterPro" id="IPR014710">
    <property type="entry name" value="RmlC-like_jellyroll"/>
</dbReference>
<dbReference type="InterPro" id="IPR036388">
    <property type="entry name" value="WH-like_DNA-bd_sf"/>
</dbReference>
<dbReference type="CDD" id="cd00038">
    <property type="entry name" value="CAP_ED"/>
    <property type="match status" value="1"/>
</dbReference>
<evidence type="ECO:0000256" key="2">
    <source>
        <dbReference type="ARBA" id="ARBA00023125"/>
    </source>
</evidence>
<dbReference type="PROSITE" id="PS51063">
    <property type="entry name" value="HTH_CRP_2"/>
    <property type="match status" value="1"/>
</dbReference>
<evidence type="ECO:0000256" key="3">
    <source>
        <dbReference type="ARBA" id="ARBA00023163"/>
    </source>
</evidence>
<keyword evidence="1" id="KW-0805">Transcription regulation</keyword>
<feature type="domain" description="Cyclic nucleotide-binding" evidence="4">
    <location>
        <begin position="30"/>
        <end position="115"/>
    </location>
</feature>
<dbReference type="GO" id="GO:0003677">
    <property type="term" value="F:DNA binding"/>
    <property type="evidence" value="ECO:0007669"/>
    <property type="project" value="UniProtKB-KW"/>
</dbReference>
<keyword evidence="2" id="KW-0238">DNA-binding</keyword>
<organism evidence="6 7">
    <name type="scientific">Mesorhizobium loti R88b</name>
    <dbReference type="NCBI Taxonomy" id="935548"/>
    <lineage>
        <taxon>Bacteria</taxon>
        <taxon>Pseudomonadati</taxon>
        <taxon>Pseudomonadota</taxon>
        <taxon>Alphaproteobacteria</taxon>
        <taxon>Hyphomicrobiales</taxon>
        <taxon>Phyllobacteriaceae</taxon>
        <taxon>Mesorhizobium</taxon>
    </lineage>
</organism>
<dbReference type="InterPro" id="IPR012318">
    <property type="entry name" value="HTH_CRP"/>
</dbReference>
<dbReference type="Gene3D" id="2.60.120.10">
    <property type="entry name" value="Jelly Rolls"/>
    <property type="match status" value="1"/>
</dbReference>
<dbReference type="GO" id="GO:0006355">
    <property type="term" value="P:regulation of DNA-templated transcription"/>
    <property type="evidence" value="ECO:0007669"/>
    <property type="project" value="InterPro"/>
</dbReference>
<keyword evidence="3" id="KW-0804">Transcription</keyword>
<dbReference type="InterPro" id="IPR018490">
    <property type="entry name" value="cNMP-bd_dom_sf"/>
</dbReference>
<dbReference type="SUPFAM" id="SSF46785">
    <property type="entry name" value="Winged helix' DNA-binding domain"/>
    <property type="match status" value="1"/>
</dbReference>
<proteinExistence type="predicted"/>
<dbReference type="Proteomes" id="UP000503017">
    <property type="component" value="Chromosome"/>
</dbReference>
<dbReference type="InterPro" id="IPR036390">
    <property type="entry name" value="WH_DNA-bd_sf"/>
</dbReference>
<dbReference type="SMART" id="SM00100">
    <property type="entry name" value="cNMP"/>
    <property type="match status" value="1"/>
</dbReference>
<dbReference type="InterPro" id="IPR000595">
    <property type="entry name" value="cNMP-bd_dom"/>
</dbReference>
<evidence type="ECO:0000259" key="5">
    <source>
        <dbReference type="PROSITE" id="PS51063"/>
    </source>
</evidence>
<dbReference type="PROSITE" id="PS50042">
    <property type="entry name" value="CNMP_BINDING_3"/>
    <property type="match status" value="1"/>
</dbReference>
<reference evidence="6 7" key="1">
    <citation type="submission" date="2018-10" db="EMBL/GenBank/DDBJ databases">
        <authorList>
            <person name="Perry B.J."/>
            <person name="Sullivan J.T."/>
            <person name="Murphy R.J.T."/>
            <person name="Ramsay J.P."/>
            <person name="Ronson C.W."/>
        </authorList>
    </citation>
    <scope>NUCLEOTIDE SEQUENCE [LARGE SCALE GENOMIC DNA]</scope>
    <source>
        <strain evidence="6 7">R88b</strain>
    </source>
</reference>
<accession>A0A6M7WME7</accession>
<name>A0A6M7WME7_RHILI</name>
<protein>
    <submittedName>
        <fullName evidence="6">Crp/Fnr family transcriptional regulator</fullName>
    </submittedName>
</protein>
<dbReference type="AlphaFoldDB" id="A0A6M7WME7"/>
<dbReference type="SMART" id="SM00419">
    <property type="entry name" value="HTH_CRP"/>
    <property type="match status" value="1"/>
</dbReference>
<evidence type="ECO:0000313" key="7">
    <source>
        <dbReference type="Proteomes" id="UP000503017"/>
    </source>
</evidence>
<evidence type="ECO:0000313" key="6">
    <source>
        <dbReference type="EMBL" id="QKD02706.1"/>
    </source>
</evidence>
<feature type="domain" description="HTH crp-type" evidence="5">
    <location>
        <begin position="164"/>
        <end position="230"/>
    </location>
</feature>
<dbReference type="EMBL" id="CP033367">
    <property type="protein sequence ID" value="QKD02706.1"/>
    <property type="molecule type" value="Genomic_DNA"/>
</dbReference>